<keyword evidence="1" id="KW-1133">Transmembrane helix</keyword>
<evidence type="ECO:0000313" key="2">
    <source>
        <dbReference type="EMBL" id="MFD2255687.1"/>
    </source>
</evidence>
<dbReference type="Gene3D" id="1.20.120.1630">
    <property type="match status" value="1"/>
</dbReference>
<feature type="transmembrane region" description="Helical" evidence="1">
    <location>
        <begin position="138"/>
        <end position="155"/>
    </location>
</feature>
<comment type="caution">
    <text evidence="2">The sequence shown here is derived from an EMBL/GenBank/DDBJ whole genome shotgun (WGS) entry which is preliminary data.</text>
</comment>
<evidence type="ECO:0000313" key="3">
    <source>
        <dbReference type="Proteomes" id="UP001597375"/>
    </source>
</evidence>
<keyword evidence="3" id="KW-1185">Reference proteome</keyword>
<feature type="transmembrane region" description="Helical" evidence="1">
    <location>
        <begin position="209"/>
        <end position="228"/>
    </location>
</feature>
<dbReference type="PROSITE" id="PS50244">
    <property type="entry name" value="S5A_REDUCTASE"/>
    <property type="match status" value="1"/>
</dbReference>
<dbReference type="EMBL" id="JBHUIT010000002">
    <property type="protein sequence ID" value="MFD2255687.1"/>
    <property type="molecule type" value="Genomic_DNA"/>
</dbReference>
<dbReference type="Pfam" id="PF06966">
    <property type="entry name" value="DUF1295"/>
    <property type="match status" value="1"/>
</dbReference>
<name>A0ABW5D4F4_9BACT</name>
<dbReference type="PANTHER" id="PTHR32251">
    <property type="entry name" value="3-OXO-5-ALPHA-STEROID 4-DEHYDROGENASE"/>
    <property type="match status" value="1"/>
</dbReference>
<keyword evidence="1" id="KW-0812">Transmembrane</keyword>
<feature type="transmembrane region" description="Helical" evidence="1">
    <location>
        <begin position="6"/>
        <end position="23"/>
    </location>
</feature>
<gene>
    <name evidence="2" type="ORF">ACFSSA_03280</name>
</gene>
<evidence type="ECO:0000256" key="1">
    <source>
        <dbReference type="SAM" id="Phobius"/>
    </source>
</evidence>
<dbReference type="PANTHER" id="PTHR32251:SF23">
    <property type="entry name" value="3-OXO-5-ALPHA-STEROID 4-DEHYDROGENASE (DUF1295)"/>
    <property type="match status" value="1"/>
</dbReference>
<accession>A0ABW5D4F4</accession>
<proteinExistence type="predicted"/>
<organism evidence="2 3">
    <name type="scientific">Luteolibacter algae</name>
    <dbReference type="NCBI Taxonomy" id="454151"/>
    <lineage>
        <taxon>Bacteria</taxon>
        <taxon>Pseudomonadati</taxon>
        <taxon>Verrucomicrobiota</taxon>
        <taxon>Verrucomicrobiia</taxon>
        <taxon>Verrucomicrobiales</taxon>
        <taxon>Verrucomicrobiaceae</taxon>
        <taxon>Luteolibacter</taxon>
    </lineage>
</organism>
<feature type="transmembrane region" description="Helical" evidence="1">
    <location>
        <begin position="35"/>
        <end position="54"/>
    </location>
</feature>
<feature type="transmembrane region" description="Helical" evidence="1">
    <location>
        <begin position="102"/>
        <end position="126"/>
    </location>
</feature>
<dbReference type="Proteomes" id="UP001597375">
    <property type="component" value="Unassembled WGS sequence"/>
</dbReference>
<dbReference type="RefSeq" id="WP_386818343.1">
    <property type="nucleotide sequence ID" value="NZ_JBHUIT010000002.1"/>
</dbReference>
<keyword evidence="1" id="KW-0472">Membrane</keyword>
<dbReference type="InterPro" id="IPR010721">
    <property type="entry name" value="UstE-like"/>
</dbReference>
<feature type="transmembrane region" description="Helical" evidence="1">
    <location>
        <begin position="187"/>
        <end position="203"/>
    </location>
</feature>
<reference evidence="3" key="1">
    <citation type="journal article" date="2019" name="Int. J. Syst. Evol. Microbiol.">
        <title>The Global Catalogue of Microorganisms (GCM) 10K type strain sequencing project: providing services to taxonomists for standard genome sequencing and annotation.</title>
        <authorList>
            <consortium name="The Broad Institute Genomics Platform"/>
            <consortium name="The Broad Institute Genome Sequencing Center for Infectious Disease"/>
            <person name="Wu L."/>
            <person name="Ma J."/>
        </authorList>
    </citation>
    <scope>NUCLEOTIDE SEQUENCE [LARGE SCALE GENOMIC DNA]</scope>
    <source>
        <strain evidence="3">CGMCC 4.7106</strain>
    </source>
</reference>
<sequence length="259" mass="28842">MNLEIYIALAANLLLFGGAWAFCVKIKNFSPVDAFWAASIGLTSLYFLLAGGNIDSRKIVAGLLIGIWAARLASHLFKRILKHHPGEDSRYGKLREHWVGRVNIMFLLFFLAQAISAFLLALPFYLVSLDTDTEWSSLHLFGALVASIGLYGEALSDQQMADFKATNHSSEAICKNGLWNYSRHPNYFFESVIWIGIFIFASGSPWGWVSLYAPVAITFLLLKVTGIPPTEASALKRKGSAYREYQRTTSAFIPLPPKK</sequence>
<protein>
    <submittedName>
        <fullName evidence="2">DUF1295 domain-containing protein</fullName>
    </submittedName>
</protein>